<feature type="domain" description="YlxR" evidence="1">
    <location>
        <begin position="7"/>
        <end position="76"/>
    </location>
</feature>
<evidence type="ECO:0000259" key="1">
    <source>
        <dbReference type="Pfam" id="PF04296"/>
    </source>
</evidence>
<dbReference type="Pfam" id="PF04296">
    <property type="entry name" value="YlxR"/>
    <property type="match status" value="1"/>
</dbReference>
<dbReference type="PANTHER" id="PTHR34215">
    <property type="entry name" value="BLL0784 PROTEIN"/>
    <property type="match status" value="1"/>
</dbReference>
<dbReference type="InterPro" id="IPR007393">
    <property type="entry name" value="YlxR_dom"/>
</dbReference>
<dbReference type="InterPro" id="IPR035931">
    <property type="entry name" value="YlxR-like_sf"/>
</dbReference>
<proteinExistence type="predicted"/>
<evidence type="ECO:0000313" key="3">
    <source>
        <dbReference type="Proteomes" id="UP000824165"/>
    </source>
</evidence>
<gene>
    <name evidence="2" type="ORF">IAA60_06750</name>
</gene>
<dbReference type="SUPFAM" id="SSF64376">
    <property type="entry name" value="YlxR-like"/>
    <property type="match status" value="1"/>
</dbReference>
<dbReference type="InterPro" id="IPR037465">
    <property type="entry name" value="YlxR"/>
</dbReference>
<name>A0A9D1KQ75_9FIRM</name>
<accession>A0A9D1KQ75</accession>
<dbReference type="Proteomes" id="UP000824165">
    <property type="component" value="Unassembled WGS sequence"/>
</dbReference>
<dbReference type="NCBIfam" id="NF047356">
    <property type="entry name" value="RNA_bind_RnpM"/>
    <property type="match status" value="1"/>
</dbReference>
<evidence type="ECO:0000313" key="2">
    <source>
        <dbReference type="EMBL" id="HIT85589.1"/>
    </source>
</evidence>
<dbReference type="EMBL" id="DVLU01000065">
    <property type="protein sequence ID" value="HIT85589.1"/>
    <property type="molecule type" value="Genomic_DNA"/>
</dbReference>
<dbReference type="AlphaFoldDB" id="A0A9D1KQ75"/>
<sequence>MKHTPQRMCIACRTMYAQDTLIRIVNENGAAVLDMEKKRFGRGAYICKNTDCIKKARKKQMIERHLKCPAGSELYDCCAELAEGLPKRRKGDV</sequence>
<comment type="caution">
    <text evidence="2">The sequence shown here is derived from an EMBL/GenBank/DDBJ whole genome shotgun (WGS) entry which is preliminary data.</text>
</comment>
<protein>
    <submittedName>
        <fullName evidence="2">YlxR family protein</fullName>
    </submittedName>
</protein>
<dbReference type="Gene3D" id="3.30.1230.10">
    <property type="entry name" value="YlxR-like"/>
    <property type="match status" value="1"/>
</dbReference>
<reference evidence="2" key="1">
    <citation type="submission" date="2020-10" db="EMBL/GenBank/DDBJ databases">
        <authorList>
            <person name="Gilroy R."/>
        </authorList>
    </citation>
    <scope>NUCLEOTIDE SEQUENCE</scope>
    <source>
        <strain evidence="2">CHK181-108</strain>
    </source>
</reference>
<organism evidence="2 3">
    <name type="scientific">Candidatus Ornithomonoglobus intestinigallinarum</name>
    <dbReference type="NCBI Taxonomy" id="2840894"/>
    <lineage>
        <taxon>Bacteria</taxon>
        <taxon>Bacillati</taxon>
        <taxon>Bacillota</taxon>
        <taxon>Clostridia</taxon>
        <taxon>Candidatus Ornithomonoglobus</taxon>
    </lineage>
</organism>
<reference evidence="2" key="2">
    <citation type="journal article" date="2021" name="PeerJ">
        <title>Extensive microbial diversity within the chicken gut microbiome revealed by metagenomics and culture.</title>
        <authorList>
            <person name="Gilroy R."/>
            <person name="Ravi A."/>
            <person name="Getino M."/>
            <person name="Pursley I."/>
            <person name="Horton D.L."/>
            <person name="Alikhan N.F."/>
            <person name="Baker D."/>
            <person name="Gharbi K."/>
            <person name="Hall N."/>
            <person name="Watson M."/>
            <person name="Adriaenssens E.M."/>
            <person name="Foster-Nyarko E."/>
            <person name="Jarju S."/>
            <person name="Secka A."/>
            <person name="Antonio M."/>
            <person name="Oren A."/>
            <person name="Chaudhuri R.R."/>
            <person name="La Ragione R."/>
            <person name="Hildebrand F."/>
            <person name="Pallen M.J."/>
        </authorList>
    </citation>
    <scope>NUCLEOTIDE SEQUENCE</scope>
    <source>
        <strain evidence="2">CHK181-108</strain>
    </source>
</reference>
<dbReference type="PANTHER" id="PTHR34215:SF1">
    <property type="entry name" value="YLXR DOMAIN-CONTAINING PROTEIN"/>
    <property type="match status" value="1"/>
</dbReference>